<name>X1H5V2_9ZZZZ</name>
<reference evidence="1" key="1">
    <citation type="journal article" date="2014" name="Front. Microbiol.">
        <title>High frequency of phylogenetically diverse reductive dehalogenase-homologous genes in deep subseafloor sedimentary metagenomes.</title>
        <authorList>
            <person name="Kawai M."/>
            <person name="Futagami T."/>
            <person name="Toyoda A."/>
            <person name="Takaki Y."/>
            <person name="Nishi S."/>
            <person name="Hori S."/>
            <person name="Arai W."/>
            <person name="Tsubouchi T."/>
            <person name="Morono Y."/>
            <person name="Uchiyama I."/>
            <person name="Ito T."/>
            <person name="Fujiyama A."/>
            <person name="Inagaki F."/>
            <person name="Takami H."/>
        </authorList>
    </citation>
    <scope>NUCLEOTIDE SEQUENCE</scope>
    <source>
        <strain evidence="1">Expedition CK06-06</strain>
    </source>
</reference>
<gene>
    <name evidence="1" type="ORF">S03H2_52384</name>
</gene>
<protein>
    <submittedName>
        <fullName evidence="1">Uncharacterized protein</fullName>
    </submittedName>
</protein>
<feature type="non-terminal residue" evidence="1">
    <location>
        <position position="68"/>
    </location>
</feature>
<dbReference type="EMBL" id="BARU01033274">
    <property type="protein sequence ID" value="GAH65531.1"/>
    <property type="molecule type" value="Genomic_DNA"/>
</dbReference>
<comment type="caution">
    <text evidence="1">The sequence shown here is derived from an EMBL/GenBank/DDBJ whole genome shotgun (WGS) entry which is preliminary data.</text>
</comment>
<proteinExistence type="predicted"/>
<organism evidence="1">
    <name type="scientific">marine sediment metagenome</name>
    <dbReference type="NCBI Taxonomy" id="412755"/>
    <lineage>
        <taxon>unclassified sequences</taxon>
        <taxon>metagenomes</taxon>
        <taxon>ecological metagenomes</taxon>
    </lineage>
</organism>
<sequence length="68" mass="7992">MEISASPKDFEQIAHYLHRIAAKETPHKISELRAARRLGNLIADKVSAQRNRWLDERHKWDRGALEIF</sequence>
<accession>X1H5V2</accession>
<evidence type="ECO:0000313" key="1">
    <source>
        <dbReference type="EMBL" id="GAH65531.1"/>
    </source>
</evidence>
<dbReference type="AlphaFoldDB" id="X1H5V2"/>